<dbReference type="InterPro" id="IPR027417">
    <property type="entry name" value="P-loop_NTPase"/>
</dbReference>
<dbReference type="EMBL" id="WOCD01000003">
    <property type="protein sequence ID" value="MUH72059.1"/>
    <property type="molecule type" value="Genomic_DNA"/>
</dbReference>
<protein>
    <submittedName>
        <fullName evidence="1">AAA family ATPase</fullName>
    </submittedName>
</protein>
<dbReference type="RefSeq" id="WP_155695266.1">
    <property type="nucleotide sequence ID" value="NZ_WOCD01000003.1"/>
</dbReference>
<gene>
    <name evidence="1" type="ORF">GNP35_05925</name>
</gene>
<dbReference type="OrthoDB" id="5296079at2"/>
<keyword evidence="2" id="KW-1185">Reference proteome</keyword>
<dbReference type="PANTHER" id="PTHR37816">
    <property type="entry name" value="YALI0E33011P"/>
    <property type="match status" value="1"/>
</dbReference>
<dbReference type="InterPro" id="IPR052922">
    <property type="entry name" value="Cytidylate_Kinase-2"/>
</dbReference>
<name>A0A6N8F9D8_9GAMM</name>
<dbReference type="AlphaFoldDB" id="A0A6N8F9D8"/>
<comment type="caution">
    <text evidence="1">The sequence shown here is derived from an EMBL/GenBank/DDBJ whole genome shotgun (WGS) entry which is preliminary data.</text>
</comment>
<dbReference type="SUPFAM" id="SSF52540">
    <property type="entry name" value="P-loop containing nucleoside triphosphate hydrolases"/>
    <property type="match status" value="1"/>
</dbReference>
<dbReference type="PANTHER" id="PTHR37816:SF2">
    <property type="entry name" value="DNA TOPOLOGY MODULATION PROTEIN FLAR-RELATED PROTEIN"/>
    <property type="match status" value="1"/>
</dbReference>
<sequence>MSKFVIFGNSGSGKSTLAKELVMKHNLSHLDLDNIAWQQILPPERMLISDSEKLISDFLTSNKRWVIEGCYSDLLKLVIPMATDVVFLNLPINECINNAKRRPWEQHKYESKEKQDANLKMLMDWISMYDTREDTFSKVAHQKLFDSFKGKKIMFSSNDRRS</sequence>
<dbReference type="Gene3D" id="3.40.50.300">
    <property type="entry name" value="P-loop containing nucleotide triphosphate hydrolases"/>
    <property type="match status" value="1"/>
</dbReference>
<accession>A0A6N8F9D8</accession>
<evidence type="ECO:0000313" key="1">
    <source>
        <dbReference type="EMBL" id="MUH72059.1"/>
    </source>
</evidence>
<dbReference type="Pfam" id="PF13238">
    <property type="entry name" value="AAA_18"/>
    <property type="match status" value="1"/>
</dbReference>
<proteinExistence type="predicted"/>
<organism evidence="1 2">
    <name type="scientific">Psychrosphaera haliotis</name>
    <dbReference type="NCBI Taxonomy" id="555083"/>
    <lineage>
        <taxon>Bacteria</taxon>
        <taxon>Pseudomonadati</taxon>
        <taxon>Pseudomonadota</taxon>
        <taxon>Gammaproteobacteria</taxon>
        <taxon>Alteromonadales</taxon>
        <taxon>Pseudoalteromonadaceae</taxon>
        <taxon>Psychrosphaera</taxon>
    </lineage>
</organism>
<evidence type="ECO:0000313" key="2">
    <source>
        <dbReference type="Proteomes" id="UP000439994"/>
    </source>
</evidence>
<dbReference type="Proteomes" id="UP000439994">
    <property type="component" value="Unassembled WGS sequence"/>
</dbReference>
<reference evidence="1 2" key="1">
    <citation type="submission" date="2019-11" db="EMBL/GenBank/DDBJ databases">
        <title>P. haliotis isolates from Z. marina roots.</title>
        <authorList>
            <person name="Cohen M."/>
            <person name="Jospin G."/>
            <person name="Eisen J.A."/>
            <person name="Coil D.A."/>
        </authorList>
    </citation>
    <scope>NUCLEOTIDE SEQUENCE [LARGE SCALE GENOMIC DNA]</scope>
    <source>
        <strain evidence="1 2">UCD-MCMsp1aY</strain>
    </source>
</reference>